<feature type="region of interest" description="Disordered" evidence="1">
    <location>
        <begin position="90"/>
        <end position="117"/>
    </location>
</feature>
<comment type="caution">
    <text evidence="3">The sequence shown here is derived from an EMBL/GenBank/DDBJ whole genome shotgun (WGS) entry which is preliminary data.</text>
</comment>
<evidence type="ECO:0000313" key="4">
    <source>
        <dbReference type="Proteomes" id="UP000647017"/>
    </source>
</evidence>
<evidence type="ECO:0000256" key="1">
    <source>
        <dbReference type="SAM" id="MobiDB-lite"/>
    </source>
</evidence>
<reference evidence="3 4" key="1">
    <citation type="submission" date="2021-01" db="EMBL/GenBank/DDBJ databases">
        <title>Whole genome shotgun sequence of Verrucosispora andamanensis NBRC 109075.</title>
        <authorList>
            <person name="Komaki H."/>
            <person name="Tamura T."/>
        </authorList>
    </citation>
    <scope>NUCLEOTIDE SEQUENCE [LARGE SCALE GENOMIC DNA]</scope>
    <source>
        <strain evidence="3 4">NBRC 109075</strain>
    </source>
</reference>
<organism evidence="3 4">
    <name type="scientific">Micromonospora andamanensis</name>
    <dbReference type="NCBI Taxonomy" id="1287068"/>
    <lineage>
        <taxon>Bacteria</taxon>
        <taxon>Bacillati</taxon>
        <taxon>Actinomycetota</taxon>
        <taxon>Actinomycetes</taxon>
        <taxon>Micromonosporales</taxon>
        <taxon>Micromonosporaceae</taxon>
        <taxon>Micromonospora</taxon>
    </lineage>
</organism>
<gene>
    <name evidence="3" type="ORF">Van01_36560</name>
</gene>
<protein>
    <recommendedName>
        <fullName evidence="5">SH3 domain-containing protein</fullName>
    </recommendedName>
</protein>
<dbReference type="EMBL" id="BOOZ01000021">
    <property type="protein sequence ID" value="GIJ10442.1"/>
    <property type="molecule type" value="Genomic_DNA"/>
</dbReference>
<name>A0ABQ4HXS3_9ACTN</name>
<feature type="transmembrane region" description="Helical" evidence="2">
    <location>
        <begin position="64"/>
        <end position="83"/>
    </location>
</feature>
<feature type="compositionally biased region" description="Gly residues" evidence="1">
    <location>
        <begin position="19"/>
        <end position="32"/>
    </location>
</feature>
<feature type="region of interest" description="Disordered" evidence="1">
    <location>
        <begin position="1"/>
        <end position="59"/>
    </location>
</feature>
<keyword evidence="4" id="KW-1185">Reference proteome</keyword>
<keyword evidence="2" id="KW-0472">Membrane</keyword>
<evidence type="ECO:0000256" key="2">
    <source>
        <dbReference type="SAM" id="Phobius"/>
    </source>
</evidence>
<keyword evidence="2" id="KW-1133">Transmembrane helix</keyword>
<evidence type="ECO:0000313" key="3">
    <source>
        <dbReference type="EMBL" id="GIJ10442.1"/>
    </source>
</evidence>
<dbReference type="RefSeq" id="WP_204008654.1">
    <property type="nucleotide sequence ID" value="NZ_BOOZ01000021.1"/>
</dbReference>
<keyword evidence="2" id="KW-0812">Transmembrane</keyword>
<proteinExistence type="predicted"/>
<dbReference type="Proteomes" id="UP000647017">
    <property type="component" value="Unassembled WGS sequence"/>
</dbReference>
<sequence>MGCPYAAGPHADPLSVGSGSAGSGSGSSGSAGSGSADEDGADPVGAAGGAGRASGSTRTRPGRLLAAGDALLVALLAIAYAVVGGAGPDRTGQPAGSGTSAVGGAGPNGTGQPTDSAVPAGGTCMVVTARDVQVFTSAMTEEVSTIWRRGTKFWAYRDGSVQSRYRTVLRTGRDGWVTSDSRYIDPATGCP</sequence>
<evidence type="ECO:0008006" key="5">
    <source>
        <dbReference type="Google" id="ProtNLM"/>
    </source>
</evidence>
<accession>A0ABQ4HXS3</accession>